<dbReference type="PANTHER" id="PTHR46663">
    <property type="entry name" value="DIGUANYLATE CYCLASE DGCT-RELATED"/>
    <property type="match status" value="1"/>
</dbReference>
<dbReference type="CDD" id="cd01949">
    <property type="entry name" value="GGDEF"/>
    <property type="match status" value="1"/>
</dbReference>
<dbReference type="InterPro" id="IPR043128">
    <property type="entry name" value="Rev_trsase/Diguanyl_cyclase"/>
</dbReference>
<evidence type="ECO:0000256" key="1">
    <source>
        <dbReference type="SAM" id="MobiDB-lite"/>
    </source>
</evidence>
<evidence type="ECO:0000259" key="3">
    <source>
        <dbReference type="PROSITE" id="PS50887"/>
    </source>
</evidence>
<feature type="domain" description="GGDEF" evidence="3">
    <location>
        <begin position="335"/>
        <end position="468"/>
    </location>
</feature>
<keyword evidence="2" id="KW-1133">Transmembrane helix</keyword>
<name>A0A7W7CU37_9ACTN</name>
<comment type="caution">
    <text evidence="4">The sequence shown here is derived from an EMBL/GenBank/DDBJ whole genome shotgun (WGS) entry which is preliminary data.</text>
</comment>
<dbReference type="InterPro" id="IPR000160">
    <property type="entry name" value="GGDEF_dom"/>
</dbReference>
<gene>
    <name evidence="4" type="ORF">BKA14_003543</name>
</gene>
<dbReference type="SMART" id="SM00267">
    <property type="entry name" value="GGDEF"/>
    <property type="match status" value="1"/>
</dbReference>
<evidence type="ECO:0000256" key="2">
    <source>
        <dbReference type="SAM" id="Phobius"/>
    </source>
</evidence>
<dbReference type="Gene3D" id="3.30.70.270">
    <property type="match status" value="1"/>
</dbReference>
<organism evidence="4 5">
    <name type="scientific">Paractinoplanes abujensis</name>
    <dbReference type="NCBI Taxonomy" id="882441"/>
    <lineage>
        <taxon>Bacteria</taxon>
        <taxon>Bacillati</taxon>
        <taxon>Actinomycetota</taxon>
        <taxon>Actinomycetes</taxon>
        <taxon>Micromonosporales</taxon>
        <taxon>Micromonosporaceae</taxon>
        <taxon>Paractinoplanes</taxon>
    </lineage>
</organism>
<keyword evidence="5" id="KW-1185">Reference proteome</keyword>
<keyword evidence="2" id="KW-0472">Membrane</keyword>
<dbReference type="EMBL" id="JACHMF010000001">
    <property type="protein sequence ID" value="MBB4693395.1"/>
    <property type="molecule type" value="Genomic_DNA"/>
</dbReference>
<dbReference type="InterPro" id="IPR052163">
    <property type="entry name" value="DGC-Regulatory_Protein"/>
</dbReference>
<dbReference type="Pfam" id="PF00990">
    <property type="entry name" value="GGDEF"/>
    <property type="match status" value="1"/>
</dbReference>
<dbReference type="PANTHER" id="PTHR46663:SF2">
    <property type="entry name" value="GGDEF DOMAIN-CONTAINING PROTEIN"/>
    <property type="match status" value="1"/>
</dbReference>
<feature type="transmembrane region" description="Helical" evidence="2">
    <location>
        <begin position="14"/>
        <end position="35"/>
    </location>
</feature>
<protein>
    <submittedName>
        <fullName evidence="4">Diguanylate cyclase (GGDEF)-like protein</fullName>
    </submittedName>
</protein>
<dbReference type="FunFam" id="3.30.70.270:FF:000001">
    <property type="entry name" value="Diguanylate cyclase domain protein"/>
    <property type="match status" value="1"/>
</dbReference>
<dbReference type="AlphaFoldDB" id="A0A7W7CU37"/>
<dbReference type="PROSITE" id="PS50887">
    <property type="entry name" value="GGDEF"/>
    <property type="match status" value="1"/>
</dbReference>
<accession>A0A7W7CU37</accession>
<feature type="transmembrane region" description="Helical" evidence="2">
    <location>
        <begin position="267"/>
        <end position="290"/>
    </location>
</feature>
<keyword evidence="2" id="KW-0812">Transmembrane</keyword>
<feature type="compositionally biased region" description="Low complexity" evidence="1">
    <location>
        <begin position="467"/>
        <end position="478"/>
    </location>
</feature>
<dbReference type="Proteomes" id="UP000542742">
    <property type="component" value="Unassembled WGS sequence"/>
</dbReference>
<evidence type="ECO:0000313" key="4">
    <source>
        <dbReference type="EMBL" id="MBB4693395.1"/>
    </source>
</evidence>
<sequence>MGSELTSSATVRRLGVAAAVLLSVGLIAGIGTYLARTTSSARAKVISEYETRAITSADLIAGTLAGSDSKTRATGEDSFAGDLADLRAQIGRQEVGAPWYAVLEADGDRLIADPVTKEAETAGLAADAGFRIATRTGKLAFGEVRTDAGGSYALAFQPFDTPRGGRMLAIPVSLADLSTILAGTLDRTFSTSYVVDEYGRIVVSSQDGLAGSPLADTALLAAATRSTHGAHGDRYFVARPVAGSDWRLILTTSTSKLLAPVQANAKAAWLMFTAFAIAMVIIVLIGYSVLRGSARLAQARMHDALTGLPNRALFLERADAVIADWRRKRLTGDTGPVAALFLDLDGFKPVNDTYGHAAGDALLKQVALRLIEATRPEDMVSRFGGDEFLVLCRKLHTEQDAVAVADRIRDYVSEPFEIDGRTVRIGVSIGVAMLDEQAPEAAALIHRADLALYRAKEGGRGRVEVFESPATPEPSASSLGPADHSSR</sequence>
<dbReference type="InterPro" id="IPR029787">
    <property type="entry name" value="Nucleotide_cyclase"/>
</dbReference>
<proteinExistence type="predicted"/>
<dbReference type="NCBIfam" id="TIGR00254">
    <property type="entry name" value="GGDEF"/>
    <property type="match status" value="1"/>
</dbReference>
<reference evidence="4 5" key="1">
    <citation type="submission" date="2020-08" db="EMBL/GenBank/DDBJ databases">
        <title>Sequencing the genomes of 1000 actinobacteria strains.</title>
        <authorList>
            <person name="Klenk H.-P."/>
        </authorList>
    </citation>
    <scope>NUCLEOTIDE SEQUENCE [LARGE SCALE GENOMIC DNA]</scope>
    <source>
        <strain evidence="4 5">DSM 45518</strain>
    </source>
</reference>
<dbReference type="RefSeq" id="WP_184952024.1">
    <property type="nucleotide sequence ID" value="NZ_BOMC01000080.1"/>
</dbReference>
<feature type="region of interest" description="Disordered" evidence="1">
    <location>
        <begin position="464"/>
        <end position="487"/>
    </location>
</feature>
<evidence type="ECO:0000313" key="5">
    <source>
        <dbReference type="Proteomes" id="UP000542742"/>
    </source>
</evidence>
<dbReference type="SUPFAM" id="SSF55073">
    <property type="entry name" value="Nucleotide cyclase"/>
    <property type="match status" value="1"/>
</dbReference>